<dbReference type="AlphaFoldDB" id="A0A383AGZ2"/>
<sequence>WRLAGPRRACLRPSALFRGCTIRADAHRGCLRLFFVVAVWWV</sequence>
<gene>
    <name evidence="1" type="ORF">METZ01_LOCUS459886</name>
</gene>
<evidence type="ECO:0000313" key="1">
    <source>
        <dbReference type="EMBL" id="SVE07032.1"/>
    </source>
</evidence>
<feature type="non-terminal residue" evidence="1">
    <location>
        <position position="42"/>
    </location>
</feature>
<reference evidence="1" key="1">
    <citation type="submission" date="2018-05" db="EMBL/GenBank/DDBJ databases">
        <authorList>
            <person name="Lanie J.A."/>
            <person name="Ng W.-L."/>
            <person name="Kazmierczak K.M."/>
            <person name="Andrzejewski T.M."/>
            <person name="Davidsen T.M."/>
            <person name="Wayne K.J."/>
            <person name="Tettelin H."/>
            <person name="Glass J.I."/>
            <person name="Rusch D."/>
            <person name="Podicherti R."/>
            <person name="Tsui H.-C.T."/>
            <person name="Winkler M.E."/>
        </authorList>
    </citation>
    <scope>NUCLEOTIDE SEQUENCE</scope>
</reference>
<accession>A0A383AGZ2</accession>
<organism evidence="1">
    <name type="scientific">marine metagenome</name>
    <dbReference type="NCBI Taxonomy" id="408172"/>
    <lineage>
        <taxon>unclassified sequences</taxon>
        <taxon>metagenomes</taxon>
        <taxon>ecological metagenomes</taxon>
    </lineage>
</organism>
<name>A0A383AGZ2_9ZZZZ</name>
<proteinExistence type="predicted"/>
<dbReference type="EMBL" id="UINC01192079">
    <property type="protein sequence ID" value="SVE07032.1"/>
    <property type="molecule type" value="Genomic_DNA"/>
</dbReference>
<protein>
    <submittedName>
        <fullName evidence="1">Uncharacterized protein</fullName>
    </submittedName>
</protein>
<feature type="non-terminal residue" evidence="1">
    <location>
        <position position="1"/>
    </location>
</feature>